<evidence type="ECO:0000256" key="6">
    <source>
        <dbReference type="ARBA" id="ARBA00023136"/>
    </source>
</evidence>
<name>A0A4R7JA46_9ACTN</name>
<comment type="similarity">
    <text evidence="7">Belongs to the glycosyltransferase 87 family.</text>
</comment>
<evidence type="ECO:0000256" key="1">
    <source>
        <dbReference type="ARBA" id="ARBA00004651"/>
    </source>
</evidence>
<keyword evidence="10" id="KW-1185">Reference proteome</keyword>
<evidence type="ECO:0000256" key="7">
    <source>
        <dbReference type="ARBA" id="ARBA00024033"/>
    </source>
</evidence>
<reference evidence="9 10" key="1">
    <citation type="submission" date="2019-03" db="EMBL/GenBank/DDBJ databases">
        <title>Genomic Encyclopedia of Archaeal and Bacterial Type Strains, Phase II (KMG-II): from individual species to whole genera.</title>
        <authorList>
            <person name="Goeker M."/>
        </authorList>
    </citation>
    <scope>NUCLEOTIDE SEQUENCE [LARGE SCALE GENOMIC DNA]</scope>
    <source>
        <strain evidence="9 10">DSM 24323</strain>
    </source>
</reference>
<protein>
    <submittedName>
        <fullName evidence="9">Alpha-1,2-mannosyltransferase</fullName>
    </submittedName>
</protein>
<feature type="transmembrane region" description="Helical" evidence="8">
    <location>
        <begin position="355"/>
        <end position="376"/>
    </location>
</feature>
<feature type="transmembrane region" description="Helical" evidence="8">
    <location>
        <begin position="191"/>
        <end position="208"/>
    </location>
</feature>
<organism evidence="9 10">
    <name type="scientific">Naumannella halotolerans</name>
    <dbReference type="NCBI Taxonomy" id="993414"/>
    <lineage>
        <taxon>Bacteria</taxon>
        <taxon>Bacillati</taxon>
        <taxon>Actinomycetota</taxon>
        <taxon>Actinomycetes</taxon>
        <taxon>Propionibacteriales</taxon>
        <taxon>Propionibacteriaceae</taxon>
        <taxon>Naumannella</taxon>
    </lineage>
</organism>
<feature type="transmembrane region" description="Helical" evidence="8">
    <location>
        <begin position="283"/>
        <end position="312"/>
    </location>
</feature>
<evidence type="ECO:0000313" key="9">
    <source>
        <dbReference type="EMBL" id="TDT34432.1"/>
    </source>
</evidence>
<keyword evidence="2" id="KW-1003">Cell membrane</keyword>
<dbReference type="InterPro" id="IPR018584">
    <property type="entry name" value="GT87"/>
</dbReference>
<feature type="transmembrane region" description="Helical" evidence="8">
    <location>
        <begin position="163"/>
        <end position="185"/>
    </location>
</feature>
<feature type="transmembrane region" description="Helical" evidence="8">
    <location>
        <begin position="123"/>
        <end position="142"/>
    </location>
</feature>
<keyword evidence="3 9" id="KW-0808">Transferase</keyword>
<evidence type="ECO:0000256" key="8">
    <source>
        <dbReference type="SAM" id="Phobius"/>
    </source>
</evidence>
<evidence type="ECO:0000256" key="5">
    <source>
        <dbReference type="ARBA" id="ARBA00022989"/>
    </source>
</evidence>
<dbReference type="AlphaFoldDB" id="A0A4R7JA46"/>
<keyword evidence="9" id="KW-0328">Glycosyltransferase</keyword>
<feature type="transmembrane region" description="Helical" evidence="8">
    <location>
        <begin position="64"/>
        <end position="87"/>
    </location>
</feature>
<evidence type="ECO:0000256" key="4">
    <source>
        <dbReference type="ARBA" id="ARBA00022692"/>
    </source>
</evidence>
<dbReference type="Pfam" id="PF09594">
    <property type="entry name" value="GT87"/>
    <property type="match status" value="1"/>
</dbReference>
<evidence type="ECO:0000313" key="10">
    <source>
        <dbReference type="Proteomes" id="UP000295371"/>
    </source>
</evidence>
<evidence type="ECO:0000256" key="2">
    <source>
        <dbReference type="ARBA" id="ARBA00022475"/>
    </source>
</evidence>
<dbReference type="RefSeq" id="WP_133754802.1">
    <property type="nucleotide sequence ID" value="NZ_CP171129.1"/>
</dbReference>
<accession>A0A4R7JA46</accession>
<comment type="subcellular location">
    <subcellularLocation>
        <location evidence="1">Cell membrane</location>
        <topology evidence="1">Multi-pass membrane protein</topology>
    </subcellularLocation>
</comment>
<keyword evidence="6 8" id="KW-0472">Membrane</keyword>
<sequence>MPNGLTLVALPLPFLAALAMTGGWPWNPMSVDLDVYRRTAEDLLSGTPLYATEPGDLPMTYPPFAAIAALPLLLFGAESGYVVWPLVNAAVATAVFARVGARGWQAPMLAAVMIMIGGPYDQVVFLGQVGIVLMGLCFLDLAPGPTLLGQFFPSRPRLLPRGVLTGLAVAIKMTPALFVVALFAVGRRRPALIAGGAALAATAVAWLVRPADSALYWGNLLGGDLPQESDSLYRTTNQSLGSLVVRFGGDPERWQTAALVACAVAAAAVLVAAWALFRAGEPTIALLVVGLGTSLASPVAWTHTFTWVAPLALMILRRRAPQPLALLAAVYWGWTTVEPFKAIDASGDAALQLTILQQMVVGLGPLLALVLCLGLTRWARVLGRQRAAVGMGPSTVQVSS</sequence>
<feature type="transmembrane region" description="Helical" evidence="8">
    <location>
        <begin position="256"/>
        <end position="277"/>
    </location>
</feature>
<keyword evidence="4 8" id="KW-0812">Transmembrane</keyword>
<dbReference type="Proteomes" id="UP000295371">
    <property type="component" value="Unassembled WGS sequence"/>
</dbReference>
<gene>
    <name evidence="9" type="ORF">CLV29_2098</name>
</gene>
<evidence type="ECO:0000256" key="3">
    <source>
        <dbReference type="ARBA" id="ARBA00022679"/>
    </source>
</evidence>
<dbReference type="GO" id="GO:0005886">
    <property type="term" value="C:plasma membrane"/>
    <property type="evidence" value="ECO:0007669"/>
    <property type="project" value="UniProtKB-SubCell"/>
</dbReference>
<dbReference type="GO" id="GO:0016758">
    <property type="term" value="F:hexosyltransferase activity"/>
    <property type="evidence" value="ECO:0007669"/>
    <property type="project" value="InterPro"/>
</dbReference>
<proteinExistence type="inferred from homology"/>
<dbReference type="EMBL" id="SOAW01000001">
    <property type="protein sequence ID" value="TDT34432.1"/>
    <property type="molecule type" value="Genomic_DNA"/>
</dbReference>
<comment type="caution">
    <text evidence="9">The sequence shown here is derived from an EMBL/GenBank/DDBJ whole genome shotgun (WGS) entry which is preliminary data.</text>
</comment>
<dbReference type="OrthoDB" id="9774600at2"/>
<keyword evidence="5 8" id="KW-1133">Transmembrane helix</keyword>